<name>A0A0A9HRB7_ARUDO</name>
<evidence type="ECO:0000313" key="1">
    <source>
        <dbReference type="EMBL" id="JAE39267.1"/>
    </source>
</evidence>
<organism evidence="1">
    <name type="scientific">Arundo donax</name>
    <name type="common">Giant reed</name>
    <name type="synonym">Donax arundinaceus</name>
    <dbReference type="NCBI Taxonomy" id="35708"/>
    <lineage>
        <taxon>Eukaryota</taxon>
        <taxon>Viridiplantae</taxon>
        <taxon>Streptophyta</taxon>
        <taxon>Embryophyta</taxon>
        <taxon>Tracheophyta</taxon>
        <taxon>Spermatophyta</taxon>
        <taxon>Magnoliopsida</taxon>
        <taxon>Liliopsida</taxon>
        <taxon>Poales</taxon>
        <taxon>Poaceae</taxon>
        <taxon>PACMAD clade</taxon>
        <taxon>Arundinoideae</taxon>
        <taxon>Arundineae</taxon>
        <taxon>Arundo</taxon>
    </lineage>
</organism>
<dbReference type="AlphaFoldDB" id="A0A0A9HRB7"/>
<reference evidence="1" key="1">
    <citation type="submission" date="2014-09" db="EMBL/GenBank/DDBJ databases">
        <authorList>
            <person name="Magalhaes I.L.F."/>
            <person name="Oliveira U."/>
            <person name="Santos F.R."/>
            <person name="Vidigal T.H.D.A."/>
            <person name="Brescovit A.D."/>
            <person name="Santos A.J."/>
        </authorList>
    </citation>
    <scope>NUCLEOTIDE SEQUENCE</scope>
    <source>
        <tissue evidence="1">Shoot tissue taken approximately 20 cm above the soil surface</tissue>
    </source>
</reference>
<reference evidence="1" key="2">
    <citation type="journal article" date="2015" name="Data Brief">
        <title>Shoot transcriptome of the giant reed, Arundo donax.</title>
        <authorList>
            <person name="Barrero R.A."/>
            <person name="Guerrero F.D."/>
            <person name="Moolhuijzen P."/>
            <person name="Goolsby J.A."/>
            <person name="Tidwell J."/>
            <person name="Bellgard S.E."/>
            <person name="Bellgard M.I."/>
        </authorList>
    </citation>
    <scope>NUCLEOTIDE SEQUENCE</scope>
    <source>
        <tissue evidence="1">Shoot tissue taken approximately 20 cm above the soil surface</tissue>
    </source>
</reference>
<proteinExistence type="predicted"/>
<sequence>MASFQCGVLLAHDDFNSTKCMLSNSMTMQFSHYQQAKTT</sequence>
<protein>
    <submittedName>
        <fullName evidence="1">Uncharacterized protein</fullName>
    </submittedName>
</protein>
<accession>A0A0A9HRB7</accession>
<dbReference type="EMBL" id="GBRH01158629">
    <property type="protein sequence ID" value="JAE39267.1"/>
    <property type="molecule type" value="Transcribed_RNA"/>
</dbReference>